<gene>
    <name evidence="3" type="ORF">RFI_06699</name>
</gene>
<keyword evidence="2" id="KW-1133">Transmembrane helix</keyword>
<keyword evidence="2" id="KW-0472">Membrane</keyword>
<accession>X6NVV2</accession>
<feature type="non-terminal residue" evidence="3">
    <location>
        <position position="1"/>
    </location>
</feature>
<evidence type="ECO:0000256" key="1">
    <source>
        <dbReference type="SAM" id="MobiDB-lite"/>
    </source>
</evidence>
<evidence type="ECO:0008006" key="5">
    <source>
        <dbReference type="Google" id="ProtNLM"/>
    </source>
</evidence>
<name>X6NVV2_RETFI</name>
<proteinExistence type="predicted"/>
<dbReference type="EMBL" id="ASPP01005486">
    <property type="protein sequence ID" value="ETO30420.1"/>
    <property type="molecule type" value="Genomic_DNA"/>
</dbReference>
<dbReference type="InterPro" id="IPR011009">
    <property type="entry name" value="Kinase-like_dom_sf"/>
</dbReference>
<protein>
    <recommendedName>
        <fullName evidence="5">Protein kinase domain-containing protein</fullName>
    </recommendedName>
</protein>
<evidence type="ECO:0000313" key="4">
    <source>
        <dbReference type="Proteomes" id="UP000023152"/>
    </source>
</evidence>
<feature type="transmembrane region" description="Helical" evidence="2">
    <location>
        <begin position="103"/>
        <end position="124"/>
    </location>
</feature>
<keyword evidence="2" id="KW-0812">Transmembrane</keyword>
<feature type="compositionally biased region" description="Basic and acidic residues" evidence="1">
    <location>
        <begin position="180"/>
        <end position="195"/>
    </location>
</feature>
<evidence type="ECO:0000256" key="2">
    <source>
        <dbReference type="SAM" id="Phobius"/>
    </source>
</evidence>
<sequence length="221" mass="26507">VEKMEQTVTKEKVVKIKPYNPFAADIWCLGVCLWLLIFKEYPFLETEKWKYDPLSEIMVMEQTKAGRYVTEAPLDKDELIKNPQYLRNRMAQRTLLPMVTQDAFGYSKLFLYLYIIFLFFSPSYNVPVTRNLVQTFYYYYYYCFYFIDALDRIFKPENGRITAKELAAHSFCKLGKQEKIKAKEKTDKRPKKEEHSDDSDYSDYYNKDDDDMNDREEAKEL</sequence>
<reference evidence="3 4" key="1">
    <citation type="journal article" date="2013" name="Curr. Biol.">
        <title>The Genome of the Foraminiferan Reticulomyxa filosa.</title>
        <authorList>
            <person name="Glockner G."/>
            <person name="Hulsmann N."/>
            <person name="Schleicher M."/>
            <person name="Noegel A.A."/>
            <person name="Eichinger L."/>
            <person name="Gallinger C."/>
            <person name="Pawlowski J."/>
            <person name="Sierra R."/>
            <person name="Euteneuer U."/>
            <person name="Pillet L."/>
            <person name="Moustafa A."/>
            <person name="Platzer M."/>
            <person name="Groth M."/>
            <person name="Szafranski K."/>
            <person name="Schliwa M."/>
        </authorList>
    </citation>
    <scope>NUCLEOTIDE SEQUENCE [LARGE SCALE GENOMIC DNA]</scope>
</reference>
<feature type="region of interest" description="Disordered" evidence="1">
    <location>
        <begin position="180"/>
        <end position="221"/>
    </location>
</feature>
<comment type="caution">
    <text evidence="3">The sequence shown here is derived from an EMBL/GenBank/DDBJ whole genome shotgun (WGS) entry which is preliminary data.</text>
</comment>
<dbReference type="Gene3D" id="1.10.510.10">
    <property type="entry name" value="Transferase(Phosphotransferase) domain 1"/>
    <property type="match status" value="1"/>
</dbReference>
<organism evidence="3 4">
    <name type="scientific">Reticulomyxa filosa</name>
    <dbReference type="NCBI Taxonomy" id="46433"/>
    <lineage>
        <taxon>Eukaryota</taxon>
        <taxon>Sar</taxon>
        <taxon>Rhizaria</taxon>
        <taxon>Retaria</taxon>
        <taxon>Foraminifera</taxon>
        <taxon>Monothalamids</taxon>
        <taxon>Reticulomyxidae</taxon>
        <taxon>Reticulomyxa</taxon>
    </lineage>
</organism>
<dbReference type="Proteomes" id="UP000023152">
    <property type="component" value="Unassembled WGS sequence"/>
</dbReference>
<keyword evidence="4" id="KW-1185">Reference proteome</keyword>
<feature type="transmembrane region" description="Helical" evidence="2">
    <location>
        <begin position="20"/>
        <end position="38"/>
    </location>
</feature>
<dbReference type="SUPFAM" id="SSF56112">
    <property type="entry name" value="Protein kinase-like (PK-like)"/>
    <property type="match status" value="1"/>
</dbReference>
<evidence type="ECO:0000313" key="3">
    <source>
        <dbReference type="EMBL" id="ETO30420.1"/>
    </source>
</evidence>
<dbReference type="AlphaFoldDB" id="X6NVV2"/>